<dbReference type="Proteomes" id="UP000190787">
    <property type="component" value="Unassembled WGS sequence"/>
</dbReference>
<feature type="transmembrane region" description="Helical" evidence="1">
    <location>
        <begin position="97"/>
        <end position="115"/>
    </location>
</feature>
<feature type="transmembrane region" description="Helical" evidence="1">
    <location>
        <begin position="74"/>
        <end position="90"/>
    </location>
</feature>
<evidence type="ECO:0000313" key="3">
    <source>
        <dbReference type="Proteomes" id="UP000190787"/>
    </source>
</evidence>
<gene>
    <name evidence="2" type="ORF">BMI91_14360</name>
</gene>
<organism evidence="2 3">
    <name type="scientific">Thioclava sediminum</name>
    <dbReference type="NCBI Taxonomy" id="1915319"/>
    <lineage>
        <taxon>Bacteria</taxon>
        <taxon>Pseudomonadati</taxon>
        <taxon>Pseudomonadota</taxon>
        <taxon>Alphaproteobacteria</taxon>
        <taxon>Rhodobacterales</taxon>
        <taxon>Paracoccaceae</taxon>
        <taxon>Thioclava</taxon>
    </lineage>
</organism>
<reference evidence="2 3" key="1">
    <citation type="submission" date="2016-11" db="EMBL/GenBank/DDBJ databases">
        <title>A multilocus sequence analysis scheme for characterization of bacteria in the genus Thioclava.</title>
        <authorList>
            <person name="Liu Y."/>
            <person name="Shao Z."/>
        </authorList>
    </citation>
    <scope>NUCLEOTIDE SEQUENCE [LARGE SCALE GENOMIC DNA]</scope>
    <source>
        <strain evidence="2 3">TAW-CT134</strain>
    </source>
</reference>
<keyword evidence="1" id="KW-0812">Transmembrane</keyword>
<feature type="transmembrane region" description="Helical" evidence="1">
    <location>
        <begin position="142"/>
        <end position="164"/>
    </location>
</feature>
<comment type="caution">
    <text evidence="2">The sequence shown here is derived from an EMBL/GenBank/DDBJ whole genome shotgun (WGS) entry which is preliminary data.</text>
</comment>
<keyword evidence="3" id="KW-1185">Reference proteome</keyword>
<sequence length="169" mass="18154">MSRAQVAFVLLASLTGAVYLAMTLVTLPHLRDAAGGLAPFDLRPGGYSAAQARALLDALDAPARQYYLSVQQRLDLVFPVLEAVTLIVAFRTLAKGWLAVVLSILAALGAVFDYLENHAVAALLRTGAVTDDMIAFASRWTLLKSVAVTLSLTALALLILRAVYLRMKR</sequence>
<dbReference type="RefSeq" id="WP_078605544.1">
    <property type="nucleotide sequence ID" value="NZ_MPZV01000003.1"/>
</dbReference>
<keyword evidence="1" id="KW-0472">Membrane</keyword>
<dbReference type="EMBL" id="MPZV01000003">
    <property type="protein sequence ID" value="OOY23650.1"/>
    <property type="molecule type" value="Genomic_DNA"/>
</dbReference>
<evidence type="ECO:0000313" key="2">
    <source>
        <dbReference type="EMBL" id="OOY23650.1"/>
    </source>
</evidence>
<evidence type="ECO:0000256" key="1">
    <source>
        <dbReference type="SAM" id="Phobius"/>
    </source>
</evidence>
<keyword evidence="1" id="KW-1133">Transmembrane helix</keyword>
<protein>
    <submittedName>
        <fullName evidence="2">Uncharacterized protein</fullName>
    </submittedName>
</protein>
<proteinExistence type="predicted"/>
<name>A0ABX3MVE3_9RHOB</name>
<accession>A0ABX3MVE3</accession>